<keyword evidence="2" id="KW-0472">Membrane</keyword>
<reference evidence="3" key="1">
    <citation type="journal article" date="2023" name="Mol. Phylogenet. Evol.">
        <title>Genome-scale phylogeny and comparative genomics of the fungal order Sordariales.</title>
        <authorList>
            <person name="Hensen N."/>
            <person name="Bonometti L."/>
            <person name="Westerberg I."/>
            <person name="Brannstrom I.O."/>
            <person name="Guillou S."/>
            <person name="Cros-Aarteil S."/>
            <person name="Calhoun S."/>
            <person name="Haridas S."/>
            <person name="Kuo A."/>
            <person name="Mondo S."/>
            <person name="Pangilinan J."/>
            <person name="Riley R."/>
            <person name="LaButti K."/>
            <person name="Andreopoulos B."/>
            <person name="Lipzen A."/>
            <person name="Chen C."/>
            <person name="Yan M."/>
            <person name="Daum C."/>
            <person name="Ng V."/>
            <person name="Clum A."/>
            <person name="Steindorff A."/>
            <person name="Ohm R.A."/>
            <person name="Martin F."/>
            <person name="Silar P."/>
            <person name="Natvig D.O."/>
            <person name="Lalanne C."/>
            <person name="Gautier V."/>
            <person name="Ament-Velasquez S.L."/>
            <person name="Kruys A."/>
            <person name="Hutchinson M.I."/>
            <person name="Powell A.J."/>
            <person name="Barry K."/>
            <person name="Miller A.N."/>
            <person name="Grigoriev I.V."/>
            <person name="Debuchy R."/>
            <person name="Gladieux P."/>
            <person name="Hiltunen Thoren M."/>
            <person name="Johannesson H."/>
        </authorList>
    </citation>
    <scope>NUCLEOTIDE SEQUENCE</scope>
    <source>
        <strain evidence="3">CBS 123565</strain>
    </source>
</reference>
<organism evidence="3 4">
    <name type="scientific">Trichocladium antarcticum</name>
    <dbReference type="NCBI Taxonomy" id="1450529"/>
    <lineage>
        <taxon>Eukaryota</taxon>
        <taxon>Fungi</taxon>
        <taxon>Dikarya</taxon>
        <taxon>Ascomycota</taxon>
        <taxon>Pezizomycotina</taxon>
        <taxon>Sordariomycetes</taxon>
        <taxon>Sordariomycetidae</taxon>
        <taxon>Sordariales</taxon>
        <taxon>Chaetomiaceae</taxon>
        <taxon>Trichocladium</taxon>
    </lineage>
</organism>
<protein>
    <submittedName>
        <fullName evidence="3">Uncharacterized protein</fullName>
    </submittedName>
</protein>
<feature type="compositionally biased region" description="Polar residues" evidence="1">
    <location>
        <begin position="90"/>
        <end position="100"/>
    </location>
</feature>
<evidence type="ECO:0000313" key="4">
    <source>
        <dbReference type="Proteomes" id="UP001304895"/>
    </source>
</evidence>
<evidence type="ECO:0000313" key="3">
    <source>
        <dbReference type="EMBL" id="KAK4134301.1"/>
    </source>
</evidence>
<sequence>MSRFTYPSSTRPRSDPSPKAFPESSLLLPNISYSQDEYPHPGSARIAVAEQTATMSDTYIYNGRETREWWAVRNLFGSVSSVIPDPFQLRQRQGPPSTNMAEPGSRSTERPQLPAQPPVSPGPSSESTWDMGPIPPPPNRQARQARQAHPSKRAVKAAFDGAKWFSAVISSLAMELELESESESGLDPPSNQTSGVDWKFASQGLDLMLNSGREYLANPDSEFERMAYINSLQHMLRGLPRDLDQTEAAMLHRAMPGALASRQQAGAQSGSGDRNMVQMVLYMVMSYMYWLALLVGPKVILVCTMVMHFEREYQCGSRLLGMLFWFWRAVYEWLGGNGGDTGNSACMMLLLALDYASRGIVGAMQEFAEKDLNWGRGSQRAE</sequence>
<evidence type="ECO:0000256" key="2">
    <source>
        <dbReference type="SAM" id="Phobius"/>
    </source>
</evidence>
<reference evidence="3" key="2">
    <citation type="submission" date="2023-05" db="EMBL/GenBank/DDBJ databases">
        <authorList>
            <consortium name="Lawrence Berkeley National Laboratory"/>
            <person name="Steindorff A."/>
            <person name="Hensen N."/>
            <person name="Bonometti L."/>
            <person name="Westerberg I."/>
            <person name="Brannstrom I.O."/>
            <person name="Guillou S."/>
            <person name="Cros-Aarteil S."/>
            <person name="Calhoun S."/>
            <person name="Haridas S."/>
            <person name="Kuo A."/>
            <person name="Mondo S."/>
            <person name="Pangilinan J."/>
            <person name="Riley R."/>
            <person name="Labutti K."/>
            <person name="Andreopoulos B."/>
            <person name="Lipzen A."/>
            <person name="Chen C."/>
            <person name="Yanf M."/>
            <person name="Daum C."/>
            <person name="Ng V."/>
            <person name="Clum A."/>
            <person name="Ohm R."/>
            <person name="Martin F."/>
            <person name="Silar P."/>
            <person name="Natvig D."/>
            <person name="Lalanne C."/>
            <person name="Gautier V."/>
            <person name="Ament-Velasquez S.L."/>
            <person name="Kruys A."/>
            <person name="Hutchinson M.I."/>
            <person name="Powell A.J."/>
            <person name="Barry K."/>
            <person name="Miller A.N."/>
            <person name="Grigoriev I.V."/>
            <person name="Debuchy R."/>
            <person name="Gladieux P."/>
            <person name="Thoren M.H."/>
            <person name="Johannesson H."/>
        </authorList>
    </citation>
    <scope>NUCLEOTIDE SEQUENCE</scope>
    <source>
        <strain evidence="3">CBS 123565</strain>
    </source>
</reference>
<name>A0AAN6ZE00_9PEZI</name>
<evidence type="ECO:0000256" key="1">
    <source>
        <dbReference type="SAM" id="MobiDB-lite"/>
    </source>
</evidence>
<feature type="transmembrane region" description="Helical" evidence="2">
    <location>
        <begin position="287"/>
        <end position="309"/>
    </location>
</feature>
<feature type="region of interest" description="Disordered" evidence="1">
    <location>
        <begin position="1"/>
        <end position="24"/>
    </location>
</feature>
<keyword evidence="2" id="KW-1133">Transmembrane helix</keyword>
<keyword evidence="4" id="KW-1185">Reference proteome</keyword>
<keyword evidence="2" id="KW-0812">Transmembrane</keyword>
<comment type="caution">
    <text evidence="3">The sequence shown here is derived from an EMBL/GenBank/DDBJ whole genome shotgun (WGS) entry which is preliminary data.</text>
</comment>
<proteinExistence type="predicted"/>
<dbReference type="AlphaFoldDB" id="A0AAN6ZE00"/>
<accession>A0AAN6ZE00</accession>
<gene>
    <name evidence="3" type="ORF">BT67DRAFT_314741</name>
</gene>
<dbReference type="EMBL" id="MU853409">
    <property type="protein sequence ID" value="KAK4134301.1"/>
    <property type="molecule type" value="Genomic_DNA"/>
</dbReference>
<feature type="region of interest" description="Disordered" evidence="1">
    <location>
        <begin position="86"/>
        <end position="153"/>
    </location>
</feature>
<dbReference type="Proteomes" id="UP001304895">
    <property type="component" value="Unassembled WGS sequence"/>
</dbReference>